<sequence>MVSQSSSDSALAMSSQIQMDLSREQVARYVPDGEKAQPLISESWPSSTRLKSQSPPALPESPSLAVLLVMSWARPSSSSSPLPPSLAQRHTPAEESKLPVTRHSSCGGKPGFQATLRTDREWPSARALWKESVEREKTVTFLPWAVAMRGRLGCGIDVQARS</sequence>
<feature type="region of interest" description="Disordered" evidence="1">
    <location>
        <begin position="24"/>
        <end position="60"/>
    </location>
</feature>
<evidence type="ECO:0000256" key="1">
    <source>
        <dbReference type="SAM" id="MobiDB-lite"/>
    </source>
</evidence>
<dbReference type="AlphaFoldDB" id="A0A2H2Z5M5"/>
<reference evidence="2 3" key="1">
    <citation type="journal article" date="2015" name="Genome Announc.">
        <title>Genome sequence and annotation of Trichoderma parareesei, the ancestor of the cellulase producer Trichoderma reesei.</title>
        <authorList>
            <person name="Yang D."/>
            <person name="Pomraning K."/>
            <person name="Kopchinskiy A."/>
            <person name="Karimi Aghcheh R."/>
            <person name="Atanasova L."/>
            <person name="Chenthamara K."/>
            <person name="Baker S.E."/>
            <person name="Zhang R."/>
            <person name="Shen Q."/>
            <person name="Freitag M."/>
            <person name="Kubicek C.P."/>
            <person name="Druzhinina I.S."/>
        </authorList>
    </citation>
    <scope>NUCLEOTIDE SEQUENCE [LARGE SCALE GENOMIC DNA]</scope>
    <source>
        <strain evidence="2 3">CBS 125925</strain>
    </source>
</reference>
<evidence type="ECO:0000313" key="3">
    <source>
        <dbReference type="Proteomes" id="UP000219286"/>
    </source>
</evidence>
<keyword evidence="3" id="KW-1185">Reference proteome</keyword>
<organism evidence="2 3">
    <name type="scientific">Trichoderma parareesei</name>
    <name type="common">Filamentous fungus</name>
    <dbReference type="NCBI Taxonomy" id="858221"/>
    <lineage>
        <taxon>Eukaryota</taxon>
        <taxon>Fungi</taxon>
        <taxon>Dikarya</taxon>
        <taxon>Ascomycota</taxon>
        <taxon>Pezizomycotina</taxon>
        <taxon>Sordariomycetes</taxon>
        <taxon>Hypocreomycetidae</taxon>
        <taxon>Hypocreales</taxon>
        <taxon>Hypocreaceae</taxon>
        <taxon>Trichoderma</taxon>
    </lineage>
</organism>
<evidence type="ECO:0000313" key="2">
    <source>
        <dbReference type="EMBL" id="OTA02973.1"/>
    </source>
</evidence>
<name>A0A2H2Z5M5_TRIPA</name>
<feature type="region of interest" description="Disordered" evidence="1">
    <location>
        <begin position="74"/>
        <end position="114"/>
    </location>
</feature>
<dbReference type="EMBL" id="LFMI01000371">
    <property type="protein sequence ID" value="OTA02973.1"/>
    <property type="molecule type" value="Genomic_DNA"/>
</dbReference>
<proteinExistence type="predicted"/>
<comment type="caution">
    <text evidence="2">The sequence shown here is derived from an EMBL/GenBank/DDBJ whole genome shotgun (WGS) entry which is preliminary data.</text>
</comment>
<feature type="compositionally biased region" description="Basic and acidic residues" evidence="1">
    <location>
        <begin position="24"/>
        <end position="35"/>
    </location>
</feature>
<protein>
    <submittedName>
        <fullName evidence="2">Uncharacterized protein</fullName>
    </submittedName>
</protein>
<gene>
    <name evidence="2" type="ORF">A9Z42_0033910</name>
</gene>
<accession>A0A2H2Z5M5</accession>
<dbReference type="Proteomes" id="UP000219286">
    <property type="component" value="Unassembled WGS sequence"/>
</dbReference>